<dbReference type="Proteomes" id="UP001188597">
    <property type="component" value="Unassembled WGS sequence"/>
</dbReference>
<evidence type="ECO:0000313" key="1">
    <source>
        <dbReference type="EMBL" id="KAK3002868.1"/>
    </source>
</evidence>
<comment type="caution">
    <text evidence="1">The sequence shown here is derived from an EMBL/GenBank/DDBJ whole genome shotgun (WGS) entry which is preliminary data.</text>
</comment>
<proteinExistence type="predicted"/>
<gene>
    <name evidence="1" type="ORF">RJ639_018490</name>
</gene>
<dbReference type="AlphaFoldDB" id="A0AA88V9P1"/>
<sequence>MKGDGINHELFPKILRVEAVARLKELGEVNKPTGRFNALLCVGQFFSDSPDRLDEFTNFNKG</sequence>
<organism evidence="1 2">
    <name type="scientific">Escallonia herrerae</name>
    <dbReference type="NCBI Taxonomy" id="1293975"/>
    <lineage>
        <taxon>Eukaryota</taxon>
        <taxon>Viridiplantae</taxon>
        <taxon>Streptophyta</taxon>
        <taxon>Embryophyta</taxon>
        <taxon>Tracheophyta</taxon>
        <taxon>Spermatophyta</taxon>
        <taxon>Magnoliopsida</taxon>
        <taxon>eudicotyledons</taxon>
        <taxon>Gunneridae</taxon>
        <taxon>Pentapetalae</taxon>
        <taxon>asterids</taxon>
        <taxon>campanulids</taxon>
        <taxon>Escalloniales</taxon>
        <taxon>Escalloniaceae</taxon>
        <taxon>Escallonia</taxon>
    </lineage>
</organism>
<keyword evidence="2" id="KW-1185">Reference proteome</keyword>
<accession>A0AA88V9P1</accession>
<name>A0AA88V9P1_9ASTE</name>
<dbReference type="EMBL" id="JAVXUP010002518">
    <property type="protein sequence ID" value="KAK3002868.1"/>
    <property type="molecule type" value="Genomic_DNA"/>
</dbReference>
<reference evidence="1" key="1">
    <citation type="submission" date="2022-12" db="EMBL/GenBank/DDBJ databases">
        <title>Draft genome assemblies for two species of Escallonia (Escalloniales).</title>
        <authorList>
            <person name="Chanderbali A."/>
            <person name="Dervinis C."/>
            <person name="Anghel I."/>
            <person name="Soltis D."/>
            <person name="Soltis P."/>
            <person name="Zapata F."/>
        </authorList>
    </citation>
    <scope>NUCLEOTIDE SEQUENCE</scope>
    <source>
        <strain evidence="1">UCBG64.0493</strain>
        <tissue evidence="1">Leaf</tissue>
    </source>
</reference>
<evidence type="ECO:0000313" key="2">
    <source>
        <dbReference type="Proteomes" id="UP001188597"/>
    </source>
</evidence>
<protein>
    <submittedName>
        <fullName evidence="1">Uncharacterized protein</fullName>
    </submittedName>
</protein>